<feature type="transmembrane region" description="Helical" evidence="1">
    <location>
        <begin position="112"/>
        <end position="131"/>
    </location>
</feature>
<proteinExistence type="predicted"/>
<feature type="domain" description="DUF4220" evidence="2">
    <location>
        <begin position="47"/>
        <end position="395"/>
    </location>
</feature>
<feature type="transmembrane region" description="Helical" evidence="1">
    <location>
        <begin position="137"/>
        <end position="154"/>
    </location>
</feature>
<keyword evidence="4" id="KW-1185">Reference proteome</keyword>
<dbReference type="Pfam" id="PF04578">
    <property type="entry name" value="DUF594"/>
    <property type="match status" value="1"/>
</dbReference>
<feature type="transmembrane region" description="Helical" evidence="1">
    <location>
        <begin position="84"/>
        <end position="105"/>
    </location>
</feature>
<accession>A0AAV5FY96</accession>
<protein>
    <recommendedName>
        <fullName evidence="2">DUF4220 domain-containing protein</fullName>
    </recommendedName>
</protein>
<comment type="caution">
    <text evidence="3">The sequence shown here is derived from an EMBL/GenBank/DDBJ whole genome shotgun (WGS) entry which is preliminary data.</text>
</comment>
<evidence type="ECO:0000259" key="2">
    <source>
        <dbReference type="Pfam" id="PF13968"/>
    </source>
</evidence>
<dbReference type="PANTHER" id="PTHR31325">
    <property type="entry name" value="OS01G0798800 PROTEIN-RELATED"/>
    <property type="match status" value="1"/>
</dbReference>
<dbReference type="Proteomes" id="UP001054889">
    <property type="component" value="Unassembled WGS sequence"/>
</dbReference>
<keyword evidence="1" id="KW-0812">Transmembrane</keyword>
<evidence type="ECO:0000256" key="1">
    <source>
        <dbReference type="SAM" id="Phobius"/>
    </source>
</evidence>
<sequence length="667" mass="76207">MENLIKIYYDWEIQLEVLLSSGIQIFLFFTGGLRRHGINMFLRFLIWIAYLGADMVALYALGYLSRHVNVPAACDTLRGKHPLAFFWAPFFIVHLGGQDTITAFAMEDNNLWLRHLLNLIVQVVLASYVFGKSMGRHEIKLLVSGILVFIPGIIKYVERIRSLNCGCLKSLESSMVYQFESNNISIKGRKVSPQVLTLIEDWMVSLGGVEMIPQNNVASYSDIVFTSLNSMKRVLNIFGGHTRRLGDPVRFGRRHFSLSWQPKIIRKVLEIQLGLMYADLYTKAYVLRMRSGVILRCFSHISMLVAFMLFLAVNKQSYSTVDIVITYSLFIGGLCLEVCAVFISMMSPWTWKWLKHRGWHRLAHFSWLLFSNGLIGCPEEKSFCSTTMGQFKLVSWLWDVDRTLLELNTNEKGSVMNVATKLVRLIGVKEEKLFWLGKLVYMKYNADKILERLIEGVCRFAAAGTQQDAPKLPNLNVNNEEHKEIDTFDFGYLIVFMHIRTETYLDKTAKPEPHLDSEGVTRCPDAPVEEWADKDAAVDVCRKLSHYMMHLLVNHPSLLPLSGSAADALRRRNIFFTVASENYRFNRSAAKETVEEITEVWIRLIIYAAAKSRPEMHAVLLARGGEPLTFVWLLLSLHGMGDLGRTRIELAGRRPGSLLRYVFEFAG</sequence>
<dbReference type="AlphaFoldDB" id="A0AAV5FY96"/>
<feature type="transmembrane region" description="Helical" evidence="1">
    <location>
        <begin position="293"/>
        <end position="313"/>
    </location>
</feature>
<reference evidence="3" key="1">
    <citation type="journal article" date="2018" name="DNA Res.">
        <title>Multiple hybrid de novo genome assembly of finger millet, an orphan allotetraploid crop.</title>
        <authorList>
            <person name="Hatakeyama M."/>
            <person name="Aluri S."/>
            <person name="Balachadran M.T."/>
            <person name="Sivarajan S.R."/>
            <person name="Patrignani A."/>
            <person name="Gruter S."/>
            <person name="Poveda L."/>
            <person name="Shimizu-Inatsugi R."/>
            <person name="Baeten J."/>
            <person name="Francoijs K.J."/>
            <person name="Nataraja K.N."/>
            <person name="Reddy Y.A.N."/>
            <person name="Phadnis S."/>
            <person name="Ravikumar R.L."/>
            <person name="Schlapbach R."/>
            <person name="Sreeman S.M."/>
            <person name="Shimizu K.K."/>
        </authorList>
    </citation>
    <scope>NUCLEOTIDE SEQUENCE</scope>
</reference>
<organism evidence="3 4">
    <name type="scientific">Eleusine coracana subsp. coracana</name>
    <dbReference type="NCBI Taxonomy" id="191504"/>
    <lineage>
        <taxon>Eukaryota</taxon>
        <taxon>Viridiplantae</taxon>
        <taxon>Streptophyta</taxon>
        <taxon>Embryophyta</taxon>
        <taxon>Tracheophyta</taxon>
        <taxon>Spermatophyta</taxon>
        <taxon>Magnoliopsida</taxon>
        <taxon>Liliopsida</taxon>
        <taxon>Poales</taxon>
        <taxon>Poaceae</taxon>
        <taxon>PACMAD clade</taxon>
        <taxon>Chloridoideae</taxon>
        <taxon>Cynodonteae</taxon>
        <taxon>Eleusininae</taxon>
        <taxon>Eleusine</taxon>
    </lineage>
</organism>
<feature type="transmembrane region" description="Helical" evidence="1">
    <location>
        <begin position="44"/>
        <end position="64"/>
    </location>
</feature>
<keyword evidence="1" id="KW-1133">Transmembrane helix</keyword>
<dbReference type="EMBL" id="BQKI01000098">
    <property type="protein sequence ID" value="GJN39510.1"/>
    <property type="molecule type" value="Genomic_DNA"/>
</dbReference>
<reference evidence="3" key="2">
    <citation type="submission" date="2021-12" db="EMBL/GenBank/DDBJ databases">
        <title>Resequencing data analysis of finger millet.</title>
        <authorList>
            <person name="Hatakeyama M."/>
            <person name="Aluri S."/>
            <person name="Balachadran M.T."/>
            <person name="Sivarajan S.R."/>
            <person name="Poveda L."/>
            <person name="Shimizu-Inatsugi R."/>
            <person name="Schlapbach R."/>
            <person name="Sreeman S.M."/>
            <person name="Shimizu K.K."/>
        </authorList>
    </citation>
    <scope>NUCLEOTIDE SEQUENCE</scope>
</reference>
<name>A0AAV5FY96_ELECO</name>
<feature type="transmembrane region" description="Helical" evidence="1">
    <location>
        <begin position="325"/>
        <end position="351"/>
    </location>
</feature>
<feature type="transmembrane region" description="Helical" evidence="1">
    <location>
        <begin position="13"/>
        <end position="32"/>
    </location>
</feature>
<keyword evidence="1" id="KW-0472">Membrane</keyword>
<evidence type="ECO:0000313" key="3">
    <source>
        <dbReference type="EMBL" id="GJN39510.1"/>
    </source>
</evidence>
<dbReference type="InterPro" id="IPR007658">
    <property type="entry name" value="DUF594"/>
</dbReference>
<evidence type="ECO:0000313" key="4">
    <source>
        <dbReference type="Proteomes" id="UP001054889"/>
    </source>
</evidence>
<dbReference type="Pfam" id="PF13968">
    <property type="entry name" value="DUF4220"/>
    <property type="match status" value="1"/>
</dbReference>
<dbReference type="InterPro" id="IPR025315">
    <property type="entry name" value="DUF4220"/>
</dbReference>
<gene>
    <name evidence="3" type="primary">gb28633</name>
    <name evidence="3" type="ORF">PR202_gb28633</name>
</gene>